<comment type="similarity">
    <text evidence="1">Belongs to the ABC transporter superfamily.</text>
</comment>
<dbReference type="InterPro" id="IPR030660">
    <property type="entry name" value="ABC_branched_ATPase_LivF/BraG"/>
</dbReference>
<dbReference type="RefSeq" id="WP_085489299.1">
    <property type="nucleotide sequence ID" value="NZ_FXAT01000016.1"/>
</dbReference>
<dbReference type="InterPro" id="IPR017871">
    <property type="entry name" value="ABC_transporter-like_CS"/>
</dbReference>
<keyword evidence="10" id="KW-1185">Reference proteome</keyword>
<keyword evidence="5" id="KW-0547">Nucleotide-binding</keyword>
<evidence type="ECO:0000313" key="9">
    <source>
        <dbReference type="EMBL" id="SMG60387.1"/>
    </source>
</evidence>
<dbReference type="STRING" id="1515439.SAMN06265784_11651"/>
<dbReference type="PANTHER" id="PTHR43820">
    <property type="entry name" value="HIGH-AFFINITY BRANCHED-CHAIN AMINO ACID TRANSPORT ATP-BINDING PROTEIN LIVF"/>
    <property type="match status" value="1"/>
</dbReference>
<organism evidence="9 10">
    <name type="scientific">Paraburkholderia susongensis</name>
    <dbReference type="NCBI Taxonomy" id="1515439"/>
    <lineage>
        <taxon>Bacteria</taxon>
        <taxon>Pseudomonadati</taxon>
        <taxon>Pseudomonadota</taxon>
        <taxon>Betaproteobacteria</taxon>
        <taxon>Burkholderiales</taxon>
        <taxon>Burkholderiaceae</taxon>
        <taxon>Paraburkholderia</taxon>
    </lineage>
</organism>
<feature type="domain" description="ABC transporter" evidence="8">
    <location>
        <begin position="5"/>
        <end position="237"/>
    </location>
</feature>
<dbReference type="AlphaFoldDB" id="A0A1X7M3W3"/>
<evidence type="ECO:0000256" key="4">
    <source>
        <dbReference type="ARBA" id="ARBA00022519"/>
    </source>
</evidence>
<dbReference type="PANTHER" id="PTHR43820:SF3">
    <property type="entry name" value="BRANCHED-CHAIN AMINO ACID TRANSPORT SYSTEM,ATP-BINDING PROTEIN"/>
    <property type="match status" value="1"/>
</dbReference>
<evidence type="ECO:0000259" key="8">
    <source>
        <dbReference type="PROSITE" id="PS50893"/>
    </source>
</evidence>
<dbReference type="PIRSF" id="PIRSF039137">
    <property type="entry name" value="ABC_branched_ATPase"/>
    <property type="match status" value="1"/>
</dbReference>
<evidence type="ECO:0000256" key="2">
    <source>
        <dbReference type="ARBA" id="ARBA00022448"/>
    </source>
</evidence>
<dbReference type="GO" id="GO:0015658">
    <property type="term" value="F:branched-chain amino acid transmembrane transporter activity"/>
    <property type="evidence" value="ECO:0007669"/>
    <property type="project" value="InterPro"/>
</dbReference>
<evidence type="ECO:0000256" key="5">
    <source>
        <dbReference type="ARBA" id="ARBA00022741"/>
    </source>
</evidence>
<proteinExistence type="inferred from homology"/>
<evidence type="ECO:0000256" key="3">
    <source>
        <dbReference type="ARBA" id="ARBA00022475"/>
    </source>
</evidence>
<dbReference type="SUPFAM" id="SSF52540">
    <property type="entry name" value="P-loop containing nucleoside triphosphate hydrolases"/>
    <property type="match status" value="1"/>
</dbReference>
<keyword evidence="3" id="KW-1003">Cell membrane</keyword>
<sequence length="240" mass="26358">MTQLLEIRNLAVSYGAINALKQVSLHVKRNEIVTIIGGNGAGKSTMMRALSGIEKSSGTIVFDGQDLAGIPAHKRVGMGIAHVPEGRQIFPDQTVFENLMLGAFLRRESAATLALEIEACFQMFPRLRERREQYAGTLSGGEQQMLAICRALMSRPRILMLDEPSLGLAPLIVAEIFRIIKLLKERGMTILLVEQMANQALAISDRAYVLEVGNIVVEGTGSELLTSDRVREAYLGKQKH</sequence>
<evidence type="ECO:0000256" key="7">
    <source>
        <dbReference type="ARBA" id="ARBA00022970"/>
    </source>
</evidence>
<dbReference type="PROSITE" id="PS50893">
    <property type="entry name" value="ABC_TRANSPORTER_2"/>
    <property type="match status" value="1"/>
</dbReference>
<reference evidence="10" key="1">
    <citation type="submission" date="2017-04" db="EMBL/GenBank/DDBJ databases">
        <authorList>
            <person name="Varghese N."/>
            <person name="Submissions S."/>
        </authorList>
    </citation>
    <scope>NUCLEOTIDE SEQUENCE [LARGE SCALE GENOMIC DNA]</scope>
    <source>
        <strain evidence="10">LMG 29540</strain>
    </source>
</reference>
<evidence type="ECO:0000313" key="10">
    <source>
        <dbReference type="Proteomes" id="UP000193228"/>
    </source>
</evidence>
<keyword evidence="6 9" id="KW-0067">ATP-binding</keyword>
<dbReference type="Pfam" id="PF00005">
    <property type="entry name" value="ABC_tran"/>
    <property type="match status" value="1"/>
</dbReference>
<dbReference type="InterPro" id="IPR003439">
    <property type="entry name" value="ABC_transporter-like_ATP-bd"/>
</dbReference>
<dbReference type="InterPro" id="IPR027417">
    <property type="entry name" value="P-loop_NTPase"/>
</dbReference>
<dbReference type="GO" id="GO:0015807">
    <property type="term" value="P:L-amino acid transport"/>
    <property type="evidence" value="ECO:0007669"/>
    <property type="project" value="TreeGrafter"/>
</dbReference>
<dbReference type="InterPro" id="IPR052156">
    <property type="entry name" value="BCAA_Transport_ATP-bd_LivF"/>
</dbReference>
<evidence type="ECO:0000256" key="1">
    <source>
        <dbReference type="ARBA" id="ARBA00005417"/>
    </source>
</evidence>
<dbReference type="SMART" id="SM00382">
    <property type="entry name" value="AAA"/>
    <property type="match status" value="1"/>
</dbReference>
<keyword evidence="7" id="KW-0029">Amino-acid transport</keyword>
<dbReference type="PROSITE" id="PS00211">
    <property type="entry name" value="ABC_TRANSPORTER_1"/>
    <property type="match status" value="1"/>
</dbReference>
<dbReference type="EMBL" id="FXAT01000016">
    <property type="protein sequence ID" value="SMG60387.1"/>
    <property type="molecule type" value="Genomic_DNA"/>
</dbReference>
<dbReference type="Proteomes" id="UP000193228">
    <property type="component" value="Unassembled WGS sequence"/>
</dbReference>
<keyword evidence="4" id="KW-0472">Membrane</keyword>
<evidence type="ECO:0000256" key="6">
    <source>
        <dbReference type="ARBA" id="ARBA00022840"/>
    </source>
</evidence>
<dbReference type="GO" id="GO:0016887">
    <property type="term" value="F:ATP hydrolysis activity"/>
    <property type="evidence" value="ECO:0007669"/>
    <property type="project" value="InterPro"/>
</dbReference>
<keyword evidence="4" id="KW-0997">Cell inner membrane</keyword>
<gene>
    <name evidence="9" type="ORF">SAMN06265784_11651</name>
</gene>
<keyword evidence="2" id="KW-0813">Transport</keyword>
<dbReference type="GO" id="GO:0005524">
    <property type="term" value="F:ATP binding"/>
    <property type="evidence" value="ECO:0007669"/>
    <property type="project" value="UniProtKB-KW"/>
</dbReference>
<dbReference type="CDD" id="cd03224">
    <property type="entry name" value="ABC_TM1139_LivF_branched"/>
    <property type="match status" value="1"/>
</dbReference>
<protein>
    <submittedName>
        <fullName evidence="9">Amino acid/amide ABC transporter ATP-binding protein 2, HAAT family</fullName>
    </submittedName>
</protein>
<name>A0A1X7M3W3_9BURK</name>
<accession>A0A1X7M3W3</accession>
<dbReference type="Gene3D" id="3.40.50.300">
    <property type="entry name" value="P-loop containing nucleotide triphosphate hydrolases"/>
    <property type="match status" value="1"/>
</dbReference>
<dbReference type="InterPro" id="IPR003593">
    <property type="entry name" value="AAA+_ATPase"/>
</dbReference>
<dbReference type="OrthoDB" id="9776369at2"/>